<reference evidence="2 3" key="1">
    <citation type="submission" date="2017-02" db="EMBL/GenBank/DDBJ databases">
        <authorList>
            <person name="Peterson S.W."/>
        </authorList>
    </citation>
    <scope>NUCLEOTIDE SEQUENCE [LARGE SCALE GENOMIC DNA]</scope>
    <source>
        <strain evidence="2 3">DSM 22323</strain>
    </source>
</reference>
<accession>A0A1T5DMG7</accession>
<name>A0A1T5DMG7_9FLAO</name>
<sequence>MIKKKKIAGFLFFIACIFTNYAQTGKIGIGTRSPQSVLDVNGDVSIRKKLYTADASGNPSPGKDGQILVSQGPGLSPVWKTLRVPDYEVNKYYLIFNDSFRDFTVGTNSNGSGTTGQGISFAASNADVSGAIASTDLVPTANFTTLTNSVNRYKEISGLRKQFTVNSTTSTTYFLFETVVQNTGGSSATATTKYACGIFVDDILKSLRINGVTNSNASGFVTHTQIGAVDNLSTGTHTVKVACARLNFINQSGTIGIGSPAASGVTNMNNFMTQSSLKVDVYEIPQNFSPIITP</sequence>
<proteinExistence type="predicted"/>
<dbReference type="AlphaFoldDB" id="A0A1T5DMG7"/>
<dbReference type="EMBL" id="FUYZ01000002">
    <property type="protein sequence ID" value="SKB72801.1"/>
    <property type="molecule type" value="Genomic_DNA"/>
</dbReference>
<evidence type="ECO:0000256" key="1">
    <source>
        <dbReference type="SAM" id="SignalP"/>
    </source>
</evidence>
<evidence type="ECO:0000313" key="2">
    <source>
        <dbReference type="EMBL" id="SKB72801.1"/>
    </source>
</evidence>
<feature type="chain" id="PRO_5010548846" evidence="1">
    <location>
        <begin position="23"/>
        <end position="294"/>
    </location>
</feature>
<protein>
    <submittedName>
        <fullName evidence="2">Uncharacterized protein</fullName>
    </submittedName>
</protein>
<dbReference type="Proteomes" id="UP000191112">
    <property type="component" value="Unassembled WGS sequence"/>
</dbReference>
<dbReference type="STRING" id="619805.SAMN05660477_00846"/>
<keyword evidence="3" id="KW-1185">Reference proteome</keyword>
<feature type="signal peptide" evidence="1">
    <location>
        <begin position="1"/>
        <end position="22"/>
    </location>
</feature>
<gene>
    <name evidence="2" type="ORF">SAMN05660477_00846</name>
</gene>
<evidence type="ECO:0000313" key="3">
    <source>
        <dbReference type="Proteomes" id="UP000191112"/>
    </source>
</evidence>
<keyword evidence="1" id="KW-0732">Signal</keyword>
<dbReference type="RefSeq" id="WP_245797147.1">
    <property type="nucleotide sequence ID" value="NZ_FUYZ01000002.1"/>
</dbReference>
<organism evidence="2 3">
    <name type="scientific">Soonwooa buanensis</name>
    <dbReference type="NCBI Taxonomy" id="619805"/>
    <lineage>
        <taxon>Bacteria</taxon>
        <taxon>Pseudomonadati</taxon>
        <taxon>Bacteroidota</taxon>
        <taxon>Flavobacteriia</taxon>
        <taxon>Flavobacteriales</taxon>
        <taxon>Weeksellaceae</taxon>
        <taxon>Chryseobacterium group</taxon>
        <taxon>Soonwooa</taxon>
    </lineage>
</organism>